<gene>
    <name evidence="2" type="ORF">OO017_04110</name>
</gene>
<name>A0ABT3RCV8_9BACT</name>
<dbReference type="Proteomes" id="UP001207228">
    <property type="component" value="Unassembled WGS sequence"/>
</dbReference>
<evidence type="ECO:0000259" key="1">
    <source>
        <dbReference type="Pfam" id="PF13649"/>
    </source>
</evidence>
<dbReference type="GO" id="GO:0032259">
    <property type="term" value="P:methylation"/>
    <property type="evidence" value="ECO:0007669"/>
    <property type="project" value="UniProtKB-KW"/>
</dbReference>
<organism evidence="2 3">
    <name type="scientific">Pontibacter anaerobius</name>
    <dbReference type="NCBI Taxonomy" id="2993940"/>
    <lineage>
        <taxon>Bacteria</taxon>
        <taxon>Pseudomonadati</taxon>
        <taxon>Bacteroidota</taxon>
        <taxon>Cytophagia</taxon>
        <taxon>Cytophagales</taxon>
        <taxon>Hymenobacteraceae</taxon>
        <taxon>Pontibacter</taxon>
    </lineage>
</organism>
<evidence type="ECO:0000313" key="2">
    <source>
        <dbReference type="EMBL" id="MCX2739120.1"/>
    </source>
</evidence>
<dbReference type="RefSeq" id="WP_266051177.1">
    <property type="nucleotide sequence ID" value="NZ_JAPFQO010000002.1"/>
</dbReference>
<protein>
    <submittedName>
        <fullName evidence="2">Class I SAM-dependent methyltransferase</fullName>
    </submittedName>
</protein>
<dbReference type="InterPro" id="IPR029063">
    <property type="entry name" value="SAM-dependent_MTases_sf"/>
</dbReference>
<dbReference type="Gene3D" id="3.40.50.150">
    <property type="entry name" value="Vaccinia Virus protein VP39"/>
    <property type="match status" value="1"/>
</dbReference>
<dbReference type="EMBL" id="JAPFQO010000002">
    <property type="protein sequence ID" value="MCX2739120.1"/>
    <property type="molecule type" value="Genomic_DNA"/>
</dbReference>
<dbReference type="InterPro" id="IPR041698">
    <property type="entry name" value="Methyltransf_25"/>
</dbReference>
<sequence>MKNDPIGTALLDYLAGATDEEITVESNLTEDDAIPVGYLFRTEEEMPEMEVLALNACRGKVLDVGAGSGCHALALQKRGLDVTAMDIAAGAVEAMQQQGVKQVLHKDIFDLQGANFDTLLMLMNGIGIAGTLEGLERFLKHAKTLLNPGGQILLESSDILYMYEDEDGSVLLDLNAGYYGEVKYNMKYKGQESGWFNWLFIDPSILEDYALQQGYTFELLLEGDAGNYLARLAIA</sequence>
<keyword evidence="2" id="KW-0808">Transferase</keyword>
<accession>A0ABT3RCV8</accession>
<proteinExistence type="predicted"/>
<dbReference type="SUPFAM" id="SSF53335">
    <property type="entry name" value="S-adenosyl-L-methionine-dependent methyltransferases"/>
    <property type="match status" value="1"/>
</dbReference>
<keyword evidence="3" id="KW-1185">Reference proteome</keyword>
<evidence type="ECO:0000313" key="3">
    <source>
        <dbReference type="Proteomes" id="UP001207228"/>
    </source>
</evidence>
<comment type="caution">
    <text evidence="2">The sequence shown here is derived from an EMBL/GenBank/DDBJ whole genome shotgun (WGS) entry which is preliminary data.</text>
</comment>
<keyword evidence="2" id="KW-0489">Methyltransferase</keyword>
<dbReference type="Pfam" id="PF13649">
    <property type="entry name" value="Methyltransf_25"/>
    <property type="match status" value="1"/>
</dbReference>
<feature type="domain" description="Methyltransferase" evidence="1">
    <location>
        <begin position="61"/>
        <end position="150"/>
    </location>
</feature>
<dbReference type="GO" id="GO:0008168">
    <property type="term" value="F:methyltransferase activity"/>
    <property type="evidence" value="ECO:0007669"/>
    <property type="project" value="UniProtKB-KW"/>
</dbReference>
<reference evidence="2 3" key="1">
    <citation type="submission" date="2022-11" db="EMBL/GenBank/DDBJ databases">
        <title>The characterization of three novel Bacteroidetes species and genomic analysis of their roles in tidal elemental geochemical cycles.</title>
        <authorList>
            <person name="Ma K.-J."/>
        </authorList>
    </citation>
    <scope>NUCLEOTIDE SEQUENCE [LARGE SCALE GENOMIC DNA]</scope>
    <source>
        <strain evidence="2 3">M82</strain>
    </source>
</reference>
<dbReference type="CDD" id="cd02440">
    <property type="entry name" value="AdoMet_MTases"/>
    <property type="match status" value="1"/>
</dbReference>